<accession>A0AAJ4A424</accession>
<protein>
    <submittedName>
        <fullName evidence="1">Pimelyl-ACP methyl ester esterase BioV</fullName>
    </submittedName>
</protein>
<organism evidence="1 2">
    <name type="scientific">Sulfurimonas xiamenensis</name>
    <dbReference type="NCBI Taxonomy" id="2590021"/>
    <lineage>
        <taxon>Bacteria</taxon>
        <taxon>Pseudomonadati</taxon>
        <taxon>Campylobacterota</taxon>
        <taxon>Epsilonproteobacteria</taxon>
        <taxon>Campylobacterales</taxon>
        <taxon>Sulfurimonadaceae</taxon>
        <taxon>Sulfurimonas</taxon>
    </lineage>
</organism>
<evidence type="ECO:0000313" key="1">
    <source>
        <dbReference type="EMBL" id="QFR43385.1"/>
    </source>
</evidence>
<gene>
    <name evidence="1" type="primary">bioV</name>
    <name evidence="1" type="ORF">FJR47_05510</name>
</gene>
<dbReference type="SUPFAM" id="SSF53474">
    <property type="entry name" value="alpha/beta-Hydrolases"/>
    <property type="match status" value="1"/>
</dbReference>
<dbReference type="RefSeq" id="WP_152299448.1">
    <property type="nucleotide sequence ID" value="NZ_CP041166.1"/>
</dbReference>
<proteinExistence type="predicted"/>
<sequence length="173" mass="20235">MKFYSGFSLKNEHHYFKDFINPSEYSVCGFSYGAIKAFHFITQQLNAGKRVDTLQLFSPAFFQTKAEKFKKIQLMGYRKNSEKYLNEFISLCFSPYEKKIIEHDKSSIEELEELLYYEWNIDKLKNLAQKGIKIEVYLGGEDKIIDAAGAREFFLEAATVTYIKEANHFLLTN</sequence>
<reference evidence="2" key="1">
    <citation type="submission" date="2019-06" db="EMBL/GenBank/DDBJ databases">
        <title>Sulfurimonas gotlandica sp. nov., a chemoautotrophic and psychrotolerant epsilonproteobacterium isolated from a pelagic redoxcline, and an emended description of the genus Sulfurimonas.</title>
        <authorList>
            <person name="Wang S."/>
            <person name="Jiang L."/>
            <person name="Shao Z."/>
        </authorList>
    </citation>
    <scope>NUCLEOTIDE SEQUENCE [LARGE SCALE GENOMIC DNA]</scope>
    <source>
        <strain evidence="2">1-1N</strain>
    </source>
</reference>
<dbReference type="NCBIfam" id="NF033854">
    <property type="entry name" value="esterase_BioV"/>
    <property type="match status" value="1"/>
</dbReference>
<dbReference type="AlphaFoldDB" id="A0AAJ4A424"/>
<keyword evidence="2" id="KW-1185">Reference proteome</keyword>
<dbReference type="Proteomes" id="UP000326061">
    <property type="component" value="Chromosome"/>
</dbReference>
<dbReference type="EMBL" id="CP041166">
    <property type="protein sequence ID" value="QFR43385.1"/>
    <property type="molecule type" value="Genomic_DNA"/>
</dbReference>
<name>A0AAJ4A424_9BACT</name>
<dbReference type="Gene3D" id="3.40.50.1820">
    <property type="entry name" value="alpha/beta hydrolase"/>
    <property type="match status" value="1"/>
</dbReference>
<dbReference type="InterPro" id="IPR029058">
    <property type="entry name" value="AB_hydrolase_fold"/>
</dbReference>
<dbReference type="KEGG" id="suln:FJR47_05510"/>
<evidence type="ECO:0000313" key="2">
    <source>
        <dbReference type="Proteomes" id="UP000326061"/>
    </source>
</evidence>